<protein>
    <submittedName>
        <fullName evidence="1">SusD/RagB family nutrient-binding outer membrane lipoprotein</fullName>
    </submittedName>
</protein>
<dbReference type="RefSeq" id="WP_240095268.1">
    <property type="nucleotide sequence ID" value="NZ_JAJSON010000004.1"/>
</dbReference>
<keyword evidence="2" id="KW-1185">Reference proteome</keyword>
<dbReference type="SUPFAM" id="SSF48452">
    <property type="entry name" value="TPR-like"/>
    <property type="match status" value="1"/>
</dbReference>
<dbReference type="Proteomes" id="UP001139344">
    <property type="component" value="Unassembled WGS sequence"/>
</dbReference>
<accession>A0A9X1UU82</accession>
<dbReference type="AlphaFoldDB" id="A0A9X1UU82"/>
<evidence type="ECO:0000313" key="2">
    <source>
        <dbReference type="Proteomes" id="UP001139344"/>
    </source>
</evidence>
<proteinExistence type="predicted"/>
<dbReference type="Pfam" id="PF12771">
    <property type="entry name" value="SusD-like_2"/>
    <property type="match status" value="1"/>
</dbReference>
<name>A0A9X1UU82_9FLAO</name>
<evidence type="ECO:0000313" key="1">
    <source>
        <dbReference type="EMBL" id="MCG9970135.1"/>
    </source>
</evidence>
<dbReference type="Gene3D" id="1.25.40.390">
    <property type="match status" value="1"/>
</dbReference>
<organism evidence="1 2">
    <name type="scientific">Christiangramia crocea</name>
    <dbReference type="NCBI Taxonomy" id="2904124"/>
    <lineage>
        <taxon>Bacteria</taxon>
        <taxon>Pseudomonadati</taxon>
        <taxon>Bacteroidota</taxon>
        <taxon>Flavobacteriia</taxon>
        <taxon>Flavobacteriales</taxon>
        <taxon>Flavobacteriaceae</taxon>
        <taxon>Christiangramia</taxon>
    </lineage>
</organism>
<dbReference type="Pfam" id="PF12741">
    <property type="entry name" value="SusD-like"/>
    <property type="match status" value="1"/>
</dbReference>
<gene>
    <name evidence="1" type="ORF">LU635_00690</name>
</gene>
<dbReference type="InterPro" id="IPR024302">
    <property type="entry name" value="SusD-like"/>
</dbReference>
<sequence>MYKQIKNSVIKVFAMAIVLVGANSCETTELEILDNPNALAPGNADVDFYLNSIQVDLASYFEAITEEGMEVTRMLHMFGPIYSNAYQADQFNTPYSIAYADIIADARALRERAEEQELYTHLAISKIIEAYVMVSLVDYFGPVPYSEALDGVNFQNPNVTPGAEIYSAMEALLDEAIADLEKEEAFLPTNDLYYDGDEDNWLALANTLKLKMYVQTRLVDNSVASKINDIVASGDYINDTSEDFEFRYSNVDANPDSRHPIFGRNFDVAADVTDYMSNSYMYYMAFEKSEPDPRTRYYFYRQTLTMTTNEQEAECINEEAPTHYDLDHYPFCYAANYEGTTNPTAGYWGRDHGNNDGIPPDGGDRTTWGVYPVGGKFDDSSGQPVPGRTIGLQGAGISPIMLASYSDFMLAEAALTMGVTGDARDYLENGMRTSIEKVMDFGASVANEALVPSDDDIDAYVNEVLADYDAASSEDEKLDIIVKQYFIALFGNGVEAYNTYRRTCAPMNLQPTLIIPNAGFIRSFLYPNELVEQNINVDQKADHTVPVFWDTSSCAE</sequence>
<dbReference type="InterPro" id="IPR011990">
    <property type="entry name" value="TPR-like_helical_dom_sf"/>
</dbReference>
<keyword evidence="1" id="KW-0449">Lipoprotein</keyword>
<comment type="caution">
    <text evidence="1">The sequence shown here is derived from an EMBL/GenBank/DDBJ whole genome shotgun (WGS) entry which is preliminary data.</text>
</comment>
<dbReference type="EMBL" id="JAJSON010000004">
    <property type="protein sequence ID" value="MCG9970135.1"/>
    <property type="molecule type" value="Genomic_DNA"/>
</dbReference>
<dbReference type="InterPro" id="IPR041662">
    <property type="entry name" value="SusD-like_2"/>
</dbReference>
<reference evidence="1" key="1">
    <citation type="submission" date="2021-12" db="EMBL/GenBank/DDBJ databases">
        <title>Description of Gramella crocea sp. nov., a new bacterium isolated from activated sludge.</title>
        <authorList>
            <person name="Zhang X."/>
        </authorList>
    </citation>
    <scope>NUCLEOTIDE SEQUENCE</scope>
    <source>
        <strain evidence="1">YB25</strain>
    </source>
</reference>